<keyword evidence="3" id="KW-1185">Reference proteome</keyword>
<dbReference type="Proteomes" id="UP001177023">
    <property type="component" value="Unassembled WGS sequence"/>
</dbReference>
<feature type="region of interest" description="Disordered" evidence="1">
    <location>
        <begin position="34"/>
        <end position="156"/>
    </location>
</feature>
<evidence type="ECO:0000313" key="3">
    <source>
        <dbReference type="Proteomes" id="UP001177023"/>
    </source>
</evidence>
<gene>
    <name evidence="2" type="ORF">MSPICULIGERA_LOCUS5159</name>
</gene>
<proteinExistence type="predicted"/>
<feature type="compositionally biased region" description="Basic and acidic residues" evidence="1">
    <location>
        <begin position="92"/>
        <end position="106"/>
    </location>
</feature>
<feature type="compositionally biased region" description="Basic residues" evidence="1">
    <location>
        <begin position="43"/>
        <end position="55"/>
    </location>
</feature>
<name>A0AA36CD21_9BILA</name>
<comment type="caution">
    <text evidence="2">The sequence shown here is derived from an EMBL/GenBank/DDBJ whole genome shotgun (WGS) entry which is preliminary data.</text>
</comment>
<organism evidence="2 3">
    <name type="scientific">Mesorhabditis spiculigera</name>
    <dbReference type="NCBI Taxonomy" id="96644"/>
    <lineage>
        <taxon>Eukaryota</taxon>
        <taxon>Metazoa</taxon>
        <taxon>Ecdysozoa</taxon>
        <taxon>Nematoda</taxon>
        <taxon>Chromadorea</taxon>
        <taxon>Rhabditida</taxon>
        <taxon>Rhabditina</taxon>
        <taxon>Rhabditomorpha</taxon>
        <taxon>Rhabditoidea</taxon>
        <taxon>Rhabditidae</taxon>
        <taxon>Mesorhabditinae</taxon>
        <taxon>Mesorhabditis</taxon>
    </lineage>
</organism>
<feature type="compositionally biased region" description="Basic and acidic residues" evidence="1">
    <location>
        <begin position="125"/>
        <end position="156"/>
    </location>
</feature>
<protein>
    <submittedName>
        <fullName evidence="2">Uncharacterized protein</fullName>
    </submittedName>
</protein>
<feature type="compositionally biased region" description="Basic and acidic residues" evidence="1">
    <location>
        <begin position="62"/>
        <end position="73"/>
    </location>
</feature>
<dbReference type="EMBL" id="CATQJA010001274">
    <property type="protein sequence ID" value="CAJ0566562.1"/>
    <property type="molecule type" value="Genomic_DNA"/>
</dbReference>
<accession>A0AA36CD21</accession>
<sequence length="156" mass="17934">MFYAFYSMASIPMSILFLTQPNRFSFSLLFCGKSEEKPAPSSRKGKKSRKMRRRDKSPPGSDEGHESGRDSKRSGKNLADQWGLNDPQPGDEEIKTDLDGIRDDNPLTRMKIRTKTSTVTATPGEEERKRLLAERQRKSNERQWKADKKQHSKKES</sequence>
<reference evidence="2" key="1">
    <citation type="submission" date="2023-06" db="EMBL/GenBank/DDBJ databases">
        <authorList>
            <person name="Delattre M."/>
        </authorList>
    </citation>
    <scope>NUCLEOTIDE SEQUENCE</scope>
    <source>
        <strain evidence="2">AF72</strain>
    </source>
</reference>
<evidence type="ECO:0000256" key="1">
    <source>
        <dbReference type="SAM" id="MobiDB-lite"/>
    </source>
</evidence>
<feature type="non-terminal residue" evidence="2">
    <location>
        <position position="1"/>
    </location>
</feature>
<dbReference type="AlphaFoldDB" id="A0AA36CD21"/>
<evidence type="ECO:0000313" key="2">
    <source>
        <dbReference type="EMBL" id="CAJ0566562.1"/>
    </source>
</evidence>